<protein>
    <submittedName>
        <fullName evidence="1">Uncharacterized protein</fullName>
    </submittedName>
</protein>
<gene>
    <name evidence="1" type="ORF">NM688_g2544</name>
</gene>
<dbReference type="Proteomes" id="UP001148662">
    <property type="component" value="Unassembled WGS sequence"/>
</dbReference>
<accession>A0ACC1T8N6</accession>
<name>A0ACC1T8N6_9APHY</name>
<proteinExistence type="predicted"/>
<reference evidence="1" key="1">
    <citation type="submission" date="2022-07" db="EMBL/GenBank/DDBJ databases">
        <title>Genome Sequence of Phlebia brevispora.</title>
        <authorList>
            <person name="Buettner E."/>
        </authorList>
    </citation>
    <scope>NUCLEOTIDE SEQUENCE</scope>
    <source>
        <strain evidence="1">MPL23</strain>
    </source>
</reference>
<sequence>MDSPRGDVRIGPVDLTCAEIFARLLNQVTQPRLLSGQRIVQSFVPYESEQHVKIRRTDDSSDPLLFSPEGPVFERTPRTSETEFLFGQPIAQDFVPPQYDSQSEDDRKNYLWGLIHQKPSLTSAAEEPGFEWVPRSCRTREYTEALLSQIAADSEHLIDLRIHRG</sequence>
<evidence type="ECO:0000313" key="2">
    <source>
        <dbReference type="Proteomes" id="UP001148662"/>
    </source>
</evidence>
<comment type="caution">
    <text evidence="1">The sequence shown here is derived from an EMBL/GenBank/DDBJ whole genome shotgun (WGS) entry which is preliminary data.</text>
</comment>
<evidence type="ECO:0000313" key="1">
    <source>
        <dbReference type="EMBL" id="KAJ3555496.1"/>
    </source>
</evidence>
<organism evidence="1 2">
    <name type="scientific">Phlebia brevispora</name>
    <dbReference type="NCBI Taxonomy" id="194682"/>
    <lineage>
        <taxon>Eukaryota</taxon>
        <taxon>Fungi</taxon>
        <taxon>Dikarya</taxon>
        <taxon>Basidiomycota</taxon>
        <taxon>Agaricomycotina</taxon>
        <taxon>Agaricomycetes</taxon>
        <taxon>Polyporales</taxon>
        <taxon>Meruliaceae</taxon>
        <taxon>Phlebia</taxon>
    </lineage>
</organism>
<keyword evidence="2" id="KW-1185">Reference proteome</keyword>
<dbReference type="EMBL" id="JANHOG010000326">
    <property type="protein sequence ID" value="KAJ3555496.1"/>
    <property type="molecule type" value="Genomic_DNA"/>
</dbReference>